<feature type="transmembrane region" description="Helical" evidence="1">
    <location>
        <begin position="7"/>
        <end position="32"/>
    </location>
</feature>
<evidence type="ECO:0000313" key="3">
    <source>
        <dbReference type="EMBL" id="QZT32892.1"/>
    </source>
</evidence>
<proteinExistence type="predicted"/>
<reference evidence="2 4" key="1">
    <citation type="journal article" date="2011" name="J. Bacteriol.">
        <title>Draft genome sequence of the thermoalkaliphilic Caldalkalibacillus thermarum strain TA2.A1.</title>
        <authorList>
            <person name="Kalamorz F."/>
            <person name="Keis S."/>
            <person name="McMillan D.G."/>
            <person name="Olsson K."/>
            <person name="Stanton J.A."/>
            <person name="Stockwell P."/>
            <person name="Black M.A."/>
            <person name="Klingeman D.M."/>
            <person name="Land M.L."/>
            <person name="Han C.S."/>
            <person name="Martin S.L."/>
            <person name="Becher S.A."/>
            <person name="Peddie C.J."/>
            <person name="Morgan H.W."/>
            <person name="Matthies D."/>
            <person name="Preiss L."/>
            <person name="Meier T."/>
            <person name="Brown S.D."/>
            <person name="Cook G.M."/>
        </authorList>
    </citation>
    <scope>NUCLEOTIDE SEQUENCE [LARGE SCALE GENOMIC DNA]</scope>
    <source>
        <strain evidence="2 4">TA2.A1</strain>
    </source>
</reference>
<keyword evidence="1" id="KW-1133">Transmembrane helix</keyword>
<keyword evidence="5" id="KW-1185">Reference proteome</keyword>
<reference evidence="3" key="3">
    <citation type="submission" date="2021-08" db="EMBL/GenBank/DDBJ databases">
        <authorList>
            <person name="de Jong S."/>
            <person name="van den Broek M."/>
            <person name="Merkel A."/>
            <person name="de la Torre Cortes P."/>
            <person name="Kalamorz F."/>
            <person name="Cook G."/>
            <person name="van Loosdrecht M."/>
            <person name="McMillan D."/>
        </authorList>
    </citation>
    <scope>NUCLEOTIDE SEQUENCE</scope>
    <source>
        <strain evidence="3">TA2.A1</strain>
    </source>
</reference>
<keyword evidence="1" id="KW-0812">Transmembrane</keyword>
<name>F5L8I8_CALTT</name>
<dbReference type="Proteomes" id="UP000825179">
    <property type="component" value="Chromosome"/>
</dbReference>
<dbReference type="KEGG" id="cthu:HUR95_11120"/>
<gene>
    <name evidence="2" type="ORF">CathTA2_2143</name>
    <name evidence="3" type="ORF">HUR95_11120</name>
</gene>
<organism evidence="2 4">
    <name type="scientific">Caldalkalibacillus thermarum (strain TA2.A1)</name>
    <dbReference type="NCBI Taxonomy" id="986075"/>
    <lineage>
        <taxon>Bacteria</taxon>
        <taxon>Bacillati</taxon>
        <taxon>Bacillota</taxon>
        <taxon>Bacilli</taxon>
        <taxon>Bacillales</taxon>
        <taxon>Bacillaceae</taxon>
        <taxon>Caldalkalibacillus</taxon>
    </lineage>
</organism>
<dbReference type="EMBL" id="AFCE01000151">
    <property type="protein sequence ID" value="EGL82327.1"/>
    <property type="molecule type" value="Genomic_DNA"/>
</dbReference>
<dbReference type="AlphaFoldDB" id="F5L8I8"/>
<evidence type="ECO:0000256" key="1">
    <source>
        <dbReference type="SAM" id="Phobius"/>
    </source>
</evidence>
<dbReference type="EMBL" id="CP082237">
    <property type="protein sequence ID" value="QZT32892.1"/>
    <property type="molecule type" value="Genomic_DNA"/>
</dbReference>
<feature type="transmembrane region" description="Helical" evidence="1">
    <location>
        <begin position="38"/>
        <end position="57"/>
    </location>
</feature>
<evidence type="ECO:0000313" key="2">
    <source>
        <dbReference type="EMBL" id="EGL82327.1"/>
    </source>
</evidence>
<protein>
    <submittedName>
        <fullName evidence="2">Uncharacterized protein</fullName>
    </submittedName>
</protein>
<reference evidence="3 5" key="2">
    <citation type="journal article" date="2020" name="Extremophiles">
        <title>Genomic analysis of Caldalkalibacillus thermarum TA2.A1 reveals aerobic alkaliphilic metabolism and evolutionary hallmarks linking alkaliphilic bacteria and plant life.</title>
        <authorList>
            <person name="de Jong S.I."/>
            <person name="van den Broek M.A."/>
            <person name="Merkel A.Y."/>
            <person name="de la Torre Cortes P."/>
            <person name="Kalamorz F."/>
            <person name="Cook G.M."/>
            <person name="van Loosdrecht M.C.M."/>
            <person name="McMillan D.G.G."/>
        </authorList>
    </citation>
    <scope>NUCLEOTIDE SEQUENCE [LARGE SCALE GENOMIC DNA]</scope>
    <source>
        <strain evidence="3 5">TA2.A1</strain>
    </source>
</reference>
<keyword evidence="1" id="KW-0472">Membrane</keyword>
<accession>F5L8I8</accession>
<dbReference type="RefSeq" id="WP_007505416.1">
    <property type="nucleotide sequence ID" value="NZ_AFCE01000151.1"/>
</dbReference>
<evidence type="ECO:0000313" key="4">
    <source>
        <dbReference type="Proteomes" id="UP000010716"/>
    </source>
</evidence>
<evidence type="ECO:0000313" key="5">
    <source>
        <dbReference type="Proteomes" id="UP000825179"/>
    </source>
</evidence>
<sequence length="81" mass="9272">MDKRTVYVITGLVLLAAGIIINSLLGVMSGFYDLRLQIIPWYYYLIPVICFFLAVIAREKKQNQSDSHQLEADSPEEDHKV</sequence>
<dbReference type="Proteomes" id="UP000010716">
    <property type="component" value="Unassembled WGS sequence"/>
</dbReference>